<dbReference type="AlphaFoldDB" id="A0A919R447"/>
<feature type="domain" description="Actinobacteria/chloroflexi VLRF1 release factor" evidence="1">
    <location>
        <begin position="118"/>
        <end position="248"/>
    </location>
</feature>
<dbReference type="EMBL" id="BOOU01000055">
    <property type="protein sequence ID" value="GII79219.1"/>
    <property type="molecule type" value="Genomic_DNA"/>
</dbReference>
<dbReference type="Gene3D" id="3.30.420.60">
    <property type="entry name" value="eRF1 domain 2"/>
    <property type="match status" value="1"/>
</dbReference>
<dbReference type="SUPFAM" id="SSF53137">
    <property type="entry name" value="Translational machinery components"/>
    <property type="match status" value="1"/>
</dbReference>
<evidence type="ECO:0000313" key="2">
    <source>
        <dbReference type="EMBL" id="GII79219.1"/>
    </source>
</evidence>
<evidence type="ECO:0000259" key="1">
    <source>
        <dbReference type="Pfam" id="PF18859"/>
    </source>
</evidence>
<keyword evidence="3" id="KW-1185">Reference proteome</keyword>
<name>A0A919R447_9ACTN</name>
<gene>
    <name evidence="2" type="ORF">Sru01_42010</name>
</gene>
<dbReference type="Proteomes" id="UP000655287">
    <property type="component" value="Unassembled WGS sequence"/>
</dbReference>
<organism evidence="2 3">
    <name type="scientific">Sphaerisporangium rufum</name>
    <dbReference type="NCBI Taxonomy" id="1381558"/>
    <lineage>
        <taxon>Bacteria</taxon>
        <taxon>Bacillati</taxon>
        <taxon>Actinomycetota</taxon>
        <taxon>Actinomycetes</taxon>
        <taxon>Streptosporangiales</taxon>
        <taxon>Streptosporangiaceae</taxon>
        <taxon>Sphaerisporangium</taxon>
    </lineage>
</organism>
<dbReference type="InterPro" id="IPR042226">
    <property type="entry name" value="eFR1_2_sf"/>
</dbReference>
<comment type="caution">
    <text evidence="2">The sequence shown here is derived from an EMBL/GenBank/DDBJ whole genome shotgun (WGS) entry which is preliminary data.</text>
</comment>
<accession>A0A919R447</accession>
<proteinExistence type="predicted"/>
<protein>
    <recommendedName>
        <fullName evidence="1">Actinobacteria/chloroflexi VLRF1 release factor domain-containing protein</fullName>
    </recommendedName>
</protein>
<reference evidence="2" key="1">
    <citation type="submission" date="2021-01" db="EMBL/GenBank/DDBJ databases">
        <title>Whole genome shotgun sequence of Sphaerisporangium rufum NBRC 109079.</title>
        <authorList>
            <person name="Komaki H."/>
            <person name="Tamura T."/>
        </authorList>
    </citation>
    <scope>NUCLEOTIDE SEQUENCE</scope>
    <source>
        <strain evidence="2">NBRC 109079</strain>
    </source>
</reference>
<dbReference type="Pfam" id="PF18859">
    <property type="entry name" value="acVLRF1"/>
    <property type="match status" value="1"/>
</dbReference>
<evidence type="ECO:0000313" key="3">
    <source>
        <dbReference type="Proteomes" id="UP000655287"/>
    </source>
</evidence>
<sequence length="254" mass="26309">MTGRPAAGGGRWVSVAPERLAGWLRGFAERHGPAEAVLVRAGAGGKDAGDAWDFRNAGDLRGLGELGELGDVVRLRAADGAVAECHVPFPPLRGPGPGGAGGALVEALVAHARAERIVGVLLVRRGGYAAGIFEGERLVASKVGSRLVQGRSAAGGWSQQRFARRREKQAAEAAGAAADVAARVLAPRAGELAAVVLGGDRRAVGALRGDRRLAAVFALETGPFLDVPDPRLAVLRETPRRFRAVAVRLLDPPD</sequence>
<dbReference type="RefSeq" id="WP_203989047.1">
    <property type="nucleotide sequence ID" value="NZ_BOOU01000055.1"/>
</dbReference>
<dbReference type="NCBIfam" id="NF041024">
    <property type="entry name" value="acVLRF1_NCBI"/>
    <property type="match status" value="1"/>
</dbReference>
<dbReference type="InterPro" id="IPR040783">
    <property type="entry name" value="VLRF1"/>
</dbReference>